<reference evidence="4" key="1">
    <citation type="journal article" date="2019" name="Int. J. Syst. Evol. Microbiol.">
        <title>The Global Catalogue of Microorganisms (GCM) 10K type strain sequencing project: providing services to taxonomists for standard genome sequencing and annotation.</title>
        <authorList>
            <consortium name="The Broad Institute Genomics Platform"/>
            <consortium name="The Broad Institute Genome Sequencing Center for Infectious Disease"/>
            <person name="Wu L."/>
            <person name="Ma J."/>
        </authorList>
    </citation>
    <scope>NUCLEOTIDE SEQUENCE [LARGE SCALE GENOMIC DNA]</scope>
    <source>
        <strain evidence="4">CGMCC 1.15277</strain>
    </source>
</reference>
<organism evidence="3 4">
    <name type="scientific">Luteococcus sanguinis</name>
    <dbReference type="NCBI Taxonomy" id="174038"/>
    <lineage>
        <taxon>Bacteria</taxon>
        <taxon>Bacillati</taxon>
        <taxon>Actinomycetota</taxon>
        <taxon>Actinomycetes</taxon>
        <taxon>Propionibacteriales</taxon>
        <taxon>Propionibacteriaceae</taxon>
        <taxon>Luteococcus</taxon>
    </lineage>
</organism>
<feature type="region of interest" description="Disordered" evidence="1">
    <location>
        <begin position="129"/>
        <end position="156"/>
    </location>
</feature>
<feature type="region of interest" description="Disordered" evidence="1">
    <location>
        <begin position="1"/>
        <end position="91"/>
    </location>
</feature>
<evidence type="ECO:0008006" key="5">
    <source>
        <dbReference type="Google" id="ProtNLM"/>
    </source>
</evidence>
<keyword evidence="2" id="KW-1133">Transmembrane helix</keyword>
<feature type="compositionally biased region" description="Pro residues" evidence="1">
    <location>
        <begin position="68"/>
        <end position="78"/>
    </location>
</feature>
<feature type="transmembrane region" description="Helical" evidence="2">
    <location>
        <begin position="107"/>
        <end position="125"/>
    </location>
</feature>
<name>A0ABW1X1M7_9ACTN</name>
<dbReference type="EMBL" id="JBHSUA010000018">
    <property type="protein sequence ID" value="MFC6397132.1"/>
    <property type="molecule type" value="Genomic_DNA"/>
</dbReference>
<feature type="compositionally biased region" description="Polar residues" evidence="1">
    <location>
        <begin position="44"/>
        <end position="54"/>
    </location>
</feature>
<accession>A0ABW1X1M7</accession>
<evidence type="ECO:0000256" key="1">
    <source>
        <dbReference type="SAM" id="MobiDB-lite"/>
    </source>
</evidence>
<proteinExistence type="predicted"/>
<feature type="compositionally biased region" description="Low complexity" evidence="1">
    <location>
        <begin position="142"/>
        <end position="156"/>
    </location>
</feature>
<dbReference type="Proteomes" id="UP001596266">
    <property type="component" value="Unassembled WGS sequence"/>
</dbReference>
<feature type="compositionally biased region" description="Polar residues" evidence="1">
    <location>
        <begin position="1"/>
        <end position="12"/>
    </location>
</feature>
<evidence type="ECO:0000313" key="4">
    <source>
        <dbReference type="Proteomes" id="UP001596266"/>
    </source>
</evidence>
<keyword evidence="2" id="KW-0472">Membrane</keyword>
<dbReference type="RefSeq" id="WP_343884675.1">
    <property type="nucleotide sequence ID" value="NZ_BAAAKI010000003.1"/>
</dbReference>
<keyword evidence="2" id="KW-0812">Transmembrane</keyword>
<feature type="compositionally biased region" description="Low complexity" evidence="1">
    <location>
        <begin position="13"/>
        <end position="29"/>
    </location>
</feature>
<sequence>MSTPQSGNQNTWPPQGSGQPPQQPQQQQPQPLPPGQQPYGTYSAPYQSRPTGQDPQGAYQQSTWTPQPQQPFTPPSQPHNPGTPFQATEHRSVSIDDFKQPNSRRPLWLGLLVLLAVGAILAAMFKFGGSSPSAPETPTPTPTARASTSAASAPTSVAATRSVPFTNSTDRSSGTFEILNYRWSGNVLTLSVRVTLDQGNQRLGFFALDNTTTTDYDPDEVPDSLQGRQISAGETVTGTVQFTKDPGTTTIFFTDSGGRQVAALKVTG</sequence>
<protein>
    <recommendedName>
        <fullName evidence="5">DUF4352 domain-containing protein</fullName>
    </recommendedName>
</protein>
<keyword evidence="4" id="KW-1185">Reference proteome</keyword>
<evidence type="ECO:0000256" key="2">
    <source>
        <dbReference type="SAM" id="Phobius"/>
    </source>
</evidence>
<comment type="caution">
    <text evidence="3">The sequence shown here is derived from an EMBL/GenBank/DDBJ whole genome shotgun (WGS) entry which is preliminary data.</text>
</comment>
<gene>
    <name evidence="3" type="ORF">ACFP57_09095</name>
</gene>
<evidence type="ECO:0000313" key="3">
    <source>
        <dbReference type="EMBL" id="MFC6397132.1"/>
    </source>
</evidence>